<dbReference type="Proteomes" id="UP000280696">
    <property type="component" value="Unassembled WGS sequence"/>
</dbReference>
<comment type="similarity">
    <text evidence="1">Belongs to the UPF0751 family.</text>
</comment>
<dbReference type="Pfam" id="PF10087">
    <property type="entry name" value="DUF2325"/>
    <property type="match status" value="1"/>
</dbReference>
<evidence type="ECO:0000313" key="2">
    <source>
        <dbReference type="EMBL" id="RKI89814.1"/>
    </source>
</evidence>
<keyword evidence="3" id="KW-1185">Reference proteome</keyword>
<dbReference type="EMBL" id="RAYQ01000019">
    <property type="protein sequence ID" value="RKI89814.1"/>
    <property type="molecule type" value="Genomic_DNA"/>
</dbReference>
<evidence type="ECO:0000256" key="1">
    <source>
        <dbReference type="ARBA" id="ARBA00007189"/>
    </source>
</evidence>
<name>A0A3A9AFG5_9FIRM</name>
<comment type="caution">
    <text evidence="2">The sequence shown here is derived from an EMBL/GenBank/DDBJ whole genome shotgun (WGS) entry which is preliminary data.</text>
</comment>
<dbReference type="AlphaFoldDB" id="A0A3A9AFG5"/>
<protein>
    <submittedName>
        <fullName evidence="2">DUF2325 domain-containing protein</fullName>
    </submittedName>
</protein>
<evidence type="ECO:0000313" key="3">
    <source>
        <dbReference type="Proteomes" id="UP000280696"/>
    </source>
</evidence>
<accession>A0A3A9AFG5</accession>
<reference evidence="2 3" key="1">
    <citation type="submission" date="2018-09" db="EMBL/GenBank/DDBJ databases">
        <title>Murine metabolic-syndrome-specific gut microbial biobank.</title>
        <authorList>
            <person name="Liu C."/>
        </authorList>
    </citation>
    <scope>NUCLEOTIDE SEQUENCE [LARGE SCALE GENOMIC DNA]</scope>
    <source>
        <strain evidence="2 3">0.1xD8-82</strain>
    </source>
</reference>
<dbReference type="InterPro" id="IPR016772">
    <property type="entry name" value="UCP020408"/>
</dbReference>
<dbReference type="OrthoDB" id="5396775at2"/>
<proteinExistence type="inferred from homology"/>
<dbReference type="RefSeq" id="WP_120471463.1">
    <property type="nucleotide sequence ID" value="NZ_RAYQ01000019.1"/>
</dbReference>
<gene>
    <name evidence="2" type="ORF">D7V94_16705</name>
</gene>
<organism evidence="2 3">
    <name type="scientific">Parablautia intestinalis</name>
    <dbReference type="NCBI Taxonomy" id="2320100"/>
    <lineage>
        <taxon>Bacteria</taxon>
        <taxon>Bacillati</taxon>
        <taxon>Bacillota</taxon>
        <taxon>Clostridia</taxon>
        <taxon>Lachnospirales</taxon>
        <taxon>Lachnospiraceae</taxon>
        <taxon>Parablautia</taxon>
    </lineage>
</organism>
<sequence length="100" mass="11188">MSVVIVGGNECMVRQYKELCREYKCKAKVYPKMAGNLKNIGLPDLLVLFTSTVSHKMVRSALEQTKGKPVRTVRSHTSSINALREILEGHMEESGDGMYV</sequence>